<feature type="domain" description="Flagellar hook protein FlgE/F/G-like D1" evidence="7">
    <location>
        <begin position="96"/>
        <end position="159"/>
    </location>
</feature>
<evidence type="ECO:0000256" key="2">
    <source>
        <dbReference type="ARBA" id="ARBA00017948"/>
    </source>
</evidence>
<dbReference type="PANTHER" id="PTHR30435">
    <property type="entry name" value="FLAGELLAR PROTEIN"/>
    <property type="match status" value="1"/>
</dbReference>
<gene>
    <name evidence="8" type="ORF">SAMN04490178_10263</name>
</gene>
<evidence type="ECO:0000313" key="9">
    <source>
        <dbReference type="Proteomes" id="UP000198847"/>
    </source>
</evidence>
<dbReference type="NCBIfam" id="TIGR03506">
    <property type="entry name" value="FlgEFG_subfam"/>
    <property type="match status" value="2"/>
</dbReference>
<dbReference type="InterPro" id="IPR053967">
    <property type="entry name" value="LlgE_F_G-like_D1"/>
</dbReference>
<evidence type="ECO:0000256" key="3">
    <source>
        <dbReference type="NCBIfam" id="TIGR02488"/>
    </source>
</evidence>
<dbReference type="EMBL" id="FODY01000002">
    <property type="protein sequence ID" value="SEO44650.1"/>
    <property type="molecule type" value="Genomic_DNA"/>
</dbReference>
<evidence type="ECO:0000259" key="7">
    <source>
        <dbReference type="Pfam" id="PF22692"/>
    </source>
</evidence>
<dbReference type="InterPro" id="IPR020013">
    <property type="entry name" value="Flagellar_FlgE/F/G"/>
</dbReference>
<evidence type="ECO:0000259" key="6">
    <source>
        <dbReference type="Pfam" id="PF06429"/>
    </source>
</evidence>
<dbReference type="OrthoDB" id="9804559at2"/>
<dbReference type="Proteomes" id="UP000198847">
    <property type="component" value="Unassembled WGS sequence"/>
</dbReference>
<protein>
    <recommendedName>
        <fullName evidence="2 3">Flagellar basal-body rod protein FlgG</fullName>
    </recommendedName>
</protein>
<evidence type="ECO:0000313" key="8">
    <source>
        <dbReference type="EMBL" id="SEO44650.1"/>
    </source>
</evidence>
<dbReference type="PANTHER" id="PTHR30435:SF19">
    <property type="entry name" value="FLAGELLAR BASAL-BODY ROD PROTEIN FLGG"/>
    <property type="match status" value="1"/>
</dbReference>
<dbReference type="Pfam" id="PF00460">
    <property type="entry name" value="Flg_bb_rod"/>
    <property type="match status" value="1"/>
</dbReference>
<evidence type="ECO:0000256" key="4">
    <source>
        <dbReference type="RuleBase" id="RU362116"/>
    </source>
</evidence>
<keyword evidence="4" id="KW-0975">Bacterial flagellum</keyword>
<feature type="domain" description="Flagellar basal body rod protein N-terminal" evidence="5">
    <location>
        <begin position="7"/>
        <end position="35"/>
    </location>
</feature>
<keyword evidence="8" id="KW-0282">Flagellum</keyword>
<dbReference type="GO" id="GO:0071978">
    <property type="term" value="P:bacterial-type flagellum-dependent swarming motility"/>
    <property type="evidence" value="ECO:0007669"/>
    <property type="project" value="TreeGrafter"/>
</dbReference>
<keyword evidence="8" id="KW-0966">Cell projection</keyword>
<dbReference type="InterPro" id="IPR010930">
    <property type="entry name" value="Flg_bb/hook_C_dom"/>
</dbReference>
<dbReference type="SUPFAM" id="SSF117143">
    <property type="entry name" value="Flagellar hook protein flgE"/>
    <property type="match status" value="1"/>
</dbReference>
<comment type="subcellular location">
    <subcellularLocation>
        <location evidence="4">Bacterial flagellum basal body</location>
    </subcellularLocation>
</comment>
<dbReference type="NCBIfam" id="TIGR02488">
    <property type="entry name" value="flgG_G_neg"/>
    <property type="match status" value="1"/>
</dbReference>
<dbReference type="GO" id="GO:0009426">
    <property type="term" value="C:bacterial-type flagellum basal body, distal rod"/>
    <property type="evidence" value="ECO:0007669"/>
    <property type="project" value="UniProtKB-UniRule"/>
</dbReference>
<dbReference type="InterPro" id="IPR001444">
    <property type="entry name" value="Flag_bb_rod_N"/>
</dbReference>
<accession>A0A1H8PRS7</accession>
<dbReference type="InterPro" id="IPR037925">
    <property type="entry name" value="FlgE/F/G-like"/>
</dbReference>
<evidence type="ECO:0000259" key="5">
    <source>
        <dbReference type="Pfam" id="PF00460"/>
    </source>
</evidence>
<keyword evidence="8" id="KW-0969">Cilium</keyword>
<reference evidence="8 9" key="1">
    <citation type="submission" date="2016-10" db="EMBL/GenBank/DDBJ databases">
        <authorList>
            <person name="de Groot N.N."/>
        </authorList>
    </citation>
    <scope>NUCLEOTIDE SEQUENCE [LARGE SCALE GENOMIC DNA]</scope>
    <source>
        <strain evidence="8 9">DSM 13305</strain>
    </source>
</reference>
<feature type="domain" description="Flagellar basal-body/hook protein C-terminal" evidence="6">
    <location>
        <begin position="216"/>
        <end position="260"/>
    </location>
</feature>
<dbReference type="Pfam" id="PF22692">
    <property type="entry name" value="LlgE_F_G_D1"/>
    <property type="match status" value="1"/>
</dbReference>
<organism evidence="8 9">
    <name type="scientific">Propionispora vibrioides</name>
    <dbReference type="NCBI Taxonomy" id="112903"/>
    <lineage>
        <taxon>Bacteria</taxon>
        <taxon>Bacillati</taxon>
        <taxon>Bacillota</taxon>
        <taxon>Negativicutes</taxon>
        <taxon>Selenomonadales</taxon>
        <taxon>Sporomusaceae</taxon>
        <taxon>Propionispora</taxon>
    </lineage>
</organism>
<evidence type="ECO:0000256" key="1">
    <source>
        <dbReference type="ARBA" id="ARBA00009677"/>
    </source>
</evidence>
<dbReference type="STRING" id="112903.SAMN04490178_10263"/>
<proteinExistence type="inferred from homology"/>
<name>A0A1H8PRS7_9FIRM</name>
<keyword evidence="9" id="KW-1185">Reference proteome</keyword>
<dbReference type="InterPro" id="IPR012834">
    <property type="entry name" value="FlgG_G_neg"/>
</dbReference>
<comment type="similarity">
    <text evidence="1 4">Belongs to the flagella basal body rod proteins family.</text>
</comment>
<dbReference type="RefSeq" id="WP_091743782.1">
    <property type="nucleotide sequence ID" value="NZ_FODY01000002.1"/>
</dbReference>
<dbReference type="Pfam" id="PF06429">
    <property type="entry name" value="Flg_bbr_C"/>
    <property type="match status" value="1"/>
</dbReference>
<dbReference type="AlphaFoldDB" id="A0A1H8PRS7"/>
<sequence>MMRALWTASSGMIAQQANIDNLSNNLANVNTSGFKKSRIDFQDLMYQTVRQAGASSGADTQLPTGLQIGLGVREAAIQKMYTMGNLESTGNSLDVAIQGDGFFQVNMPDGTLSYTRDGSFKKDSQGRLTTSEGYLVEPQITIPENATDITIATDGTVTVTVPGETAPQELGQLQIARFINPAGLESLGGNLLKETDASGNPVVTIPGEEGSGTLIQKYLEMSNVQVVEEMVNMIVAQRAYEMNSKAVTTSDEMLQTAANLKR</sequence>